<comment type="caution">
    <text evidence="2">The sequence shown here is derived from an EMBL/GenBank/DDBJ whole genome shotgun (WGS) entry which is preliminary data.</text>
</comment>
<feature type="transmembrane region" description="Helical" evidence="1">
    <location>
        <begin position="58"/>
        <end position="83"/>
    </location>
</feature>
<evidence type="ECO:0008006" key="4">
    <source>
        <dbReference type="Google" id="ProtNLM"/>
    </source>
</evidence>
<dbReference type="EMBL" id="JAKJXP020000036">
    <property type="protein sequence ID" value="KAK7752594.1"/>
    <property type="molecule type" value="Genomic_DNA"/>
</dbReference>
<keyword evidence="1" id="KW-0472">Membrane</keyword>
<evidence type="ECO:0000313" key="2">
    <source>
        <dbReference type="EMBL" id="KAK7752594.1"/>
    </source>
</evidence>
<dbReference type="Proteomes" id="UP001320420">
    <property type="component" value="Unassembled WGS sequence"/>
</dbReference>
<protein>
    <recommendedName>
        <fullName evidence="4">Tetraspanin</fullName>
    </recommendedName>
</protein>
<feature type="transmembrane region" description="Helical" evidence="1">
    <location>
        <begin position="12"/>
        <end position="37"/>
    </location>
</feature>
<evidence type="ECO:0000256" key="1">
    <source>
        <dbReference type="SAM" id="Phobius"/>
    </source>
</evidence>
<proteinExistence type="predicted"/>
<accession>A0AAN9V0I8</accession>
<organism evidence="2 3">
    <name type="scientific">Diatrype stigma</name>
    <dbReference type="NCBI Taxonomy" id="117547"/>
    <lineage>
        <taxon>Eukaryota</taxon>
        <taxon>Fungi</taxon>
        <taxon>Dikarya</taxon>
        <taxon>Ascomycota</taxon>
        <taxon>Pezizomycotina</taxon>
        <taxon>Sordariomycetes</taxon>
        <taxon>Xylariomycetidae</taxon>
        <taxon>Xylariales</taxon>
        <taxon>Diatrypaceae</taxon>
        <taxon>Diatrype</taxon>
    </lineage>
</organism>
<name>A0AAN9V0I8_9PEZI</name>
<keyword evidence="3" id="KW-1185">Reference proteome</keyword>
<gene>
    <name evidence="2" type="ORF">SLS62_005363</name>
</gene>
<sequence length="185" mass="20407">MPSVVQVNSSSLTLPIALGTTILTIALPLIAVANFFYSPILYRISQQQAGRFFFLRQFGLSGFQILQGVLAVILITLSFQGFLPGERLDCSLENNWKHLWRAHDGRAIERIQDAFNCCGFNTIKDRAWPPQLGQCTQLYGRHSACAGPWRASMQRNSGLEFAVAATVGILQVRSKSADSDMVAIS</sequence>
<reference evidence="2 3" key="1">
    <citation type="submission" date="2024-02" db="EMBL/GenBank/DDBJ databases">
        <title>De novo assembly and annotation of 12 fungi associated with fruit tree decline syndrome in Ontario, Canada.</title>
        <authorList>
            <person name="Sulman M."/>
            <person name="Ellouze W."/>
            <person name="Ilyukhin E."/>
        </authorList>
    </citation>
    <scope>NUCLEOTIDE SEQUENCE [LARGE SCALE GENOMIC DNA]</scope>
    <source>
        <strain evidence="2 3">M11/M66-122</strain>
    </source>
</reference>
<keyword evidence="1" id="KW-1133">Transmembrane helix</keyword>
<dbReference type="AlphaFoldDB" id="A0AAN9V0I8"/>
<keyword evidence="1" id="KW-0812">Transmembrane</keyword>
<evidence type="ECO:0000313" key="3">
    <source>
        <dbReference type="Proteomes" id="UP001320420"/>
    </source>
</evidence>